<keyword evidence="3" id="KW-1185">Reference proteome</keyword>
<proteinExistence type="predicted"/>
<feature type="region of interest" description="Disordered" evidence="1">
    <location>
        <begin position="29"/>
        <end position="57"/>
    </location>
</feature>
<sequence>MRRKHTPRGLRAVQYSTVITDFKRALLLGRESQPCKTDQADRERLSGQATRQDSRGLASWAWAAQLRVPSTAGPEPADIPKEEAPGNQQPRPRSPLSPLSRSPVLKAAAAQLDRRLDFRQEGGRVQQTRLRGPSECNNTGKLSGFSCVQGSIWTHLKNHWLLK</sequence>
<organism evidence="2 3">
    <name type="scientific">Saguinus oedipus</name>
    <name type="common">Cotton-top tamarin</name>
    <name type="synonym">Oedipomidas oedipus</name>
    <dbReference type="NCBI Taxonomy" id="9490"/>
    <lineage>
        <taxon>Eukaryota</taxon>
        <taxon>Metazoa</taxon>
        <taxon>Chordata</taxon>
        <taxon>Craniata</taxon>
        <taxon>Vertebrata</taxon>
        <taxon>Euteleostomi</taxon>
        <taxon>Mammalia</taxon>
        <taxon>Eutheria</taxon>
        <taxon>Euarchontoglires</taxon>
        <taxon>Primates</taxon>
        <taxon>Haplorrhini</taxon>
        <taxon>Platyrrhini</taxon>
        <taxon>Cebidae</taxon>
        <taxon>Callitrichinae</taxon>
        <taxon>Saguinus</taxon>
    </lineage>
</organism>
<protein>
    <submittedName>
        <fullName evidence="2">Uncharacterized protein</fullName>
    </submittedName>
</protein>
<evidence type="ECO:0000256" key="1">
    <source>
        <dbReference type="SAM" id="MobiDB-lite"/>
    </source>
</evidence>
<evidence type="ECO:0000313" key="3">
    <source>
        <dbReference type="Proteomes" id="UP001266305"/>
    </source>
</evidence>
<reference evidence="2 3" key="1">
    <citation type="submission" date="2023-05" db="EMBL/GenBank/DDBJ databases">
        <title>B98-5 Cell Line De Novo Hybrid Assembly: An Optical Mapping Approach.</title>
        <authorList>
            <person name="Kananen K."/>
            <person name="Auerbach J.A."/>
            <person name="Kautto E."/>
            <person name="Blachly J.S."/>
        </authorList>
    </citation>
    <scope>NUCLEOTIDE SEQUENCE [LARGE SCALE GENOMIC DNA]</scope>
    <source>
        <strain evidence="2">B95-8</strain>
        <tissue evidence="2">Cell line</tissue>
    </source>
</reference>
<name>A0ABQ9TIL6_SAGOE</name>
<comment type="caution">
    <text evidence="2">The sequence shown here is derived from an EMBL/GenBank/DDBJ whole genome shotgun (WGS) entry which is preliminary data.</text>
</comment>
<feature type="region of interest" description="Disordered" evidence="1">
    <location>
        <begin position="69"/>
        <end position="102"/>
    </location>
</feature>
<gene>
    <name evidence="2" type="ORF">P7K49_037622</name>
</gene>
<evidence type="ECO:0000313" key="2">
    <source>
        <dbReference type="EMBL" id="KAK2084589.1"/>
    </source>
</evidence>
<feature type="compositionally biased region" description="Low complexity" evidence="1">
    <location>
        <begin position="90"/>
        <end position="102"/>
    </location>
</feature>
<dbReference type="EMBL" id="JASSZA010000022">
    <property type="protein sequence ID" value="KAK2084589.1"/>
    <property type="molecule type" value="Genomic_DNA"/>
</dbReference>
<accession>A0ABQ9TIL6</accession>
<dbReference type="Proteomes" id="UP001266305">
    <property type="component" value="Unassembled WGS sequence"/>
</dbReference>